<feature type="transmembrane region" description="Helical" evidence="12">
    <location>
        <begin position="79"/>
        <end position="97"/>
    </location>
</feature>
<keyword evidence="10" id="KW-1208">Phospholipid metabolism</keyword>
<evidence type="ECO:0008006" key="15">
    <source>
        <dbReference type="Google" id="ProtNLM"/>
    </source>
</evidence>
<comment type="similarity">
    <text evidence="2 11">Belongs to the CDP-alcohol phosphatidyltransferase class-I family.</text>
</comment>
<dbReference type="GO" id="GO:0016780">
    <property type="term" value="F:phosphotransferase activity, for other substituted phosphate groups"/>
    <property type="evidence" value="ECO:0007669"/>
    <property type="project" value="InterPro"/>
</dbReference>
<evidence type="ECO:0000256" key="7">
    <source>
        <dbReference type="ARBA" id="ARBA00023098"/>
    </source>
</evidence>
<proteinExistence type="inferred from homology"/>
<evidence type="ECO:0000256" key="5">
    <source>
        <dbReference type="ARBA" id="ARBA00022692"/>
    </source>
</evidence>
<keyword evidence="9" id="KW-0594">Phospholipid biosynthesis</keyword>
<evidence type="ECO:0000256" key="8">
    <source>
        <dbReference type="ARBA" id="ARBA00023136"/>
    </source>
</evidence>
<evidence type="ECO:0000256" key="12">
    <source>
        <dbReference type="SAM" id="Phobius"/>
    </source>
</evidence>
<keyword evidence="3" id="KW-0444">Lipid biosynthesis</keyword>
<dbReference type="Proteomes" id="UP000019140">
    <property type="component" value="Unassembled WGS sequence"/>
</dbReference>
<dbReference type="InterPro" id="IPR000462">
    <property type="entry name" value="CDP-OH_P_trans"/>
</dbReference>
<dbReference type="InterPro" id="IPR043130">
    <property type="entry name" value="CDP-OH_PTrfase_TM_dom"/>
</dbReference>
<evidence type="ECO:0000313" key="13">
    <source>
        <dbReference type="EMBL" id="ETX03762.1"/>
    </source>
</evidence>
<evidence type="ECO:0000256" key="11">
    <source>
        <dbReference type="RuleBase" id="RU003750"/>
    </source>
</evidence>
<evidence type="ECO:0000256" key="4">
    <source>
        <dbReference type="ARBA" id="ARBA00022679"/>
    </source>
</evidence>
<comment type="caution">
    <text evidence="13">The sequence shown here is derived from an EMBL/GenBank/DDBJ whole genome shotgun (WGS) entry which is preliminary data.</text>
</comment>
<evidence type="ECO:0000256" key="2">
    <source>
        <dbReference type="ARBA" id="ARBA00010441"/>
    </source>
</evidence>
<keyword evidence="7" id="KW-0443">Lipid metabolism</keyword>
<dbReference type="HOGENOM" id="CLU_2113946_0_0_7"/>
<feature type="non-terminal residue" evidence="13">
    <location>
        <position position="115"/>
    </location>
</feature>
<keyword evidence="14" id="KW-1185">Reference proteome</keyword>
<dbReference type="Pfam" id="PF01066">
    <property type="entry name" value="CDP-OH_P_transf"/>
    <property type="match status" value="1"/>
</dbReference>
<organism evidence="13 14">
    <name type="scientific">Candidatus Entotheonella gemina</name>
    <dbReference type="NCBI Taxonomy" id="1429439"/>
    <lineage>
        <taxon>Bacteria</taxon>
        <taxon>Pseudomonadati</taxon>
        <taxon>Nitrospinota/Tectimicrobiota group</taxon>
        <taxon>Candidatus Tectimicrobiota</taxon>
        <taxon>Candidatus Entotheonellia</taxon>
        <taxon>Candidatus Entotheonellales</taxon>
        <taxon>Candidatus Entotheonellaceae</taxon>
        <taxon>Candidatus Entotheonella</taxon>
    </lineage>
</organism>
<evidence type="ECO:0000256" key="6">
    <source>
        <dbReference type="ARBA" id="ARBA00022989"/>
    </source>
</evidence>
<feature type="transmembrane region" description="Helical" evidence="12">
    <location>
        <begin position="39"/>
        <end position="58"/>
    </location>
</feature>
<dbReference type="PROSITE" id="PS00379">
    <property type="entry name" value="CDP_ALCOHOL_P_TRANSF"/>
    <property type="match status" value="1"/>
</dbReference>
<keyword evidence="5 12" id="KW-0812">Transmembrane</keyword>
<dbReference type="Gene3D" id="1.20.120.1760">
    <property type="match status" value="1"/>
</dbReference>
<evidence type="ECO:0000256" key="9">
    <source>
        <dbReference type="ARBA" id="ARBA00023209"/>
    </source>
</evidence>
<reference evidence="13 14" key="1">
    <citation type="journal article" date="2014" name="Nature">
        <title>An environmental bacterial taxon with a large and distinct metabolic repertoire.</title>
        <authorList>
            <person name="Wilson M.C."/>
            <person name="Mori T."/>
            <person name="Ruckert C."/>
            <person name="Uria A.R."/>
            <person name="Helf M.J."/>
            <person name="Takada K."/>
            <person name="Gernert C."/>
            <person name="Steffens U.A."/>
            <person name="Heycke N."/>
            <person name="Schmitt S."/>
            <person name="Rinke C."/>
            <person name="Helfrich E.J."/>
            <person name="Brachmann A.O."/>
            <person name="Gurgui C."/>
            <person name="Wakimoto T."/>
            <person name="Kracht M."/>
            <person name="Crusemann M."/>
            <person name="Hentschel U."/>
            <person name="Abe I."/>
            <person name="Matsunaga S."/>
            <person name="Kalinowski J."/>
            <person name="Takeyama H."/>
            <person name="Piel J."/>
        </authorList>
    </citation>
    <scope>NUCLEOTIDE SEQUENCE [LARGE SCALE GENOMIC DNA]</scope>
    <source>
        <strain evidence="14">TSY2</strain>
    </source>
</reference>
<gene>
    <name evidence="13" type="ORF">ETSY2_32630</name>
</gene>
<comment type="subcellular location">
    <subcellularLocation>
        <location evidence="1">Membrane</location>
        <topology evidence="1">Multi-pass membrane protein</topology>
    </subcellularLocation>
</comment>
<dbReference type="InterPro" id="IPR050324">
    <property type="entry name" value="CDP-alcohol_PTase-I"/>
</dbReference>
<evidence type="ECO:0000313" key="14">
    <source>
        <dbReference type="Proteomes" id="UP000019140"/>
    </source>
</evidence>
<protein>
    <recommendedName>
        <fullName evidence="15">CDP-alcohol phosphatidyltransferase</fullName>
    </recommendedName>
</protein>
<dbReference type="EMBL" id="AZHX01001393">
    <property type="protein sequence ID" value="ETX03762.1"/>
    <property type="molecule type" value="Genomic_DNA"/>
</dbReference>
<evidence type="ECO:0000256" key="3">
    <source>
        <dbReference type="ARBA" id="ARBA00022516"/>
    </source>
</evidence>
<dbReference type="PANTHER" id="PTHR14269">
    <property type="entry name" value="CDP-DIACYLGLYCEROL--GLYCEROL-3-PHOSPHATE 3-PHOSPHATIDYLTRANSFERASE-RELATED"/>
    <property type="match status" value="1"/>
</dbReference>
<dbReference type="AlphaFoldDB" id="W4M287"/>
<evidence type="ECO:0000256" key="1">
    <source>
        <dbReference type="ARBA" id="ARBA00004141"/>
    </source>
</evidence>
<dbReference type="GO" id="GO:0046474">
    <property type="term" value="P:glycerophospholipid biosynthetic process"/>
    <property type="evidence" value="ECO:0007669"/>
    <property type="project" value="TreeGrafter"/>
</dbReference>
<dbReference type="PANTHER" id="PTHR14269:SF62">
    <property type="entry name" value="CDP-DIACYLGLYCEROL--GLYCEROL-3-PHOSPHATE 3-PHOSPHATIDYLTRANSFERASE 1, CHLOROPLASTIC"/>
    <property type="match status" value="1"/>
</dbReference>
<sequence>MSTSVRFGRLYTYPNVITLIRPVGTGPFLWCCLHAQANMGYGFTALFLFGLIAASDMLDGWMARRLHQESAFGRVLDHLCDVGFILTALGVFAWQGWGPWWLPAAIAWAFGLGRV</sequence>
<keyword evidence="6 12" id="KW-1133">Transmembrane helix</keyword>
<dbReference type="InterPro" id="IPR048254">
    <property type="entry name" value="CDP_ALCOHOL_P_TRANSF_CS"/>
</dbReference>
<keyword evidence="8 12" id="KW-0472">Membrane</keyword>
<accession>W4M287</accession>
<name>W4M287_9BACT</name>
<dbReference type="GO" id="GO:0016020">
    <property type="term" value="C:membrane"/>
    <property type="evidence" value="ECO:0007669"/>
    <property type="project" value="UniProtKB-SubCell"/>
</dbReference>
<evidence type="ECO:0000256" key="10">
    <source>
        <dbReference type="ARBA" id="ARBA00023264"/>
    </source>
</evidence>
<keyword evidence="4 11" id="KW-0808">Transferase</keyword>